<accession>A3ZWA0</accession>
<dbReference type="HOGENOM" id="CLU_065520_3_0_0"/>
<protein>
    <submittedName>
        <fullName evidence="8">Molybdenum ABC transporter substrate-binding protein</fullName>
    </submittedName>
</protein>
<dbReference type="PANTHER" id="PTHR30632:SF0">
    <property type="entry name" value="SULFATE-BINDING PROTEIN"/>
    <property type="match status" value="1"/>
</dbReference>
<sequence length="268" mass="28308">MISDARPAIIGALLLTVLASAGCPSPRDQAKSAQTITVLAAASLTNAIQEAADAWSHRSGVQVRISFGPSNALAQQILSGAPADVYLSANERWADALAAEDHIQQRVALLSNRLTWIAPLENQAGIADPSEIAKKAQRIALAGENVPAGIYADQSLRTSGIYELLADRIVRGADVRTTLAYVERGEVDAGVVYATDAAISDRVIVLGELDPTSYDPIIYPAVLLTGASPEAAGFFTFLQSSEAREIFARHHFVALPTTAGEKHDAGRP</sequence>
<dbReference type="GO" id="GO:1901359">
    <property type="term" value="F:tungstate binding"/>
    <property type="evidence" value="ECO:0007669"/>
    <property type="project" value="UniProtKB-ARBA"/>
</dbReference>
<proteinExistence type="inferred from homology"/>
<evidence type="ECO:0000256" key="3">
    <source>
        <dbReference type="ARBA" id="ARBA00022723"/>
    </source>
</evidence>
<dbReference type="Pfam" id="PF13531">
    <property type="entry name" value="SBP_bac_11"/>
    <property type="match status" value="1"/>
</dbReference>
<dbReference type="FunFam" id="3.40.190.10:FF:000035">
    <property type="entry name" value="Molybdate ABC transporter substrate-binding protein"/>
    <property type="match status" value="1"/>
</dbReference>
<keyword evidence="3 6" id="KW-0479">Metal-binding</keyword>
<evidence type="ECO:0000256" key="6">
    <source>
        <dbReference type="PIRSR" id="PIRSR004846-1"/>
    </source>
</evidence>
<dbReference type="PROSITE" id="PS51257">
    <property type="entry name" value="PROKAR_LIPOPROTEIN"/>
    <property type="match status" value="1"/>
</dbReference>
<dbReference type="GO" id="GO:0030973">
    <property type="term" value="F:molybdate ion binding"/>
    <property type="evidence" value="ECO:0007669"/>
    <property type="project" value="UniProtKB-ARBA"/>
</dbReference>
<dbReference type="STRING" id="314230.DSM3645_25959"/>
<evidence type="ECO:0000256" key="2">
    <source>
        <dbReference type="ARBA" id="ARBA00022505"/>
    </source>
</evidence>
<evidence type="ECO:0000256" key="4">
    <source>
        <dbReference type="ARBA" id="ARBA00022729"/>
    </source>
</evidence>
<comment type="subunit">
    <text evidence="5">The complex is composed of two ATP-binding proteins (ModC), two transmembrane proteins (ModB) and a solute-binding protein (ModA).</text>
</comment>
<dbReference type="RefSeq" id="WP_002653088.1">
    <property type="nucleotide sequence ID" value="NZ_CH672376.1"/>
</dbReference>
<name>A3ZWA0_9BACT</name>
<dbReference type="eggNOG" id="COG0725">
    <property type="taxonomic scope" value="Bacteria"/>
</dbReference>
<dbReference type="EMBL" id="AANZ01000015">
    <property type="protein sequence ID" value="EAQ79133.1"/>
    <property type="molecule type" value="Genomic_DNA"/>
</dbReference>
<evidence type="ECO:0000256" key="7">
    <source>
        <dbReference type="SAM" id="SignalP"/>
    </source>
</evidence>
<dbReference type="Proteomes" id="UP000004358">
    <property type="component" value="Unassembled WGS sequence"/>
</dbReference>
<feature type="binding site" evidence="6">
    <location>
        <position position="43"/>
    </location>
    <ligand>
        <name>molybdate</name>
        <dbReference type="ChEBI" id="CHEBI:36264"/>
    </ligand>
</feature>
<dbReference type="AlphaFoldDB" id="A3ZWA0"/>
<feature type="chain" id="PRO_5002664958" evidence="7">
    <location>
        <begin position="22"/>
        <end position="268"/>
    </location>
</feature>
<feature type="binding site" evidence="6">
    <location>
        <position position="175"/>
    </location>
    <ligand>
        <name>molybdate</name>
        <dbReference type="ChEBI" id="CHEBI:36264"/>
    </ligand>
</feature>
<comment type="caution">
    <text evidence="8">The sequence shown here is derived from an EMBL/GenBank/DDBJ whole genome shotgun (WGS) entry which is preliminary data.</text>
</comment>
<reference evidence="8 9" key="1">
    <citation type="submission" date="2006-02" db="EMBL/GenBank/DDBJ databases">
        <authorList>
            <person name="Amann R."/>
            <person name="Ferriera S."/>
            <person name="Johnson J."/>
            <person name="Kravitz S."/>
            <person name="Halpern A."/>
            <person name="Remington K."/>
            <person name="Beeson K."/>
            <person name="Tran B."/>
            <person name="Rogers Y.-H."/>
            <person name="Friedman R."/>
            <person name="Venter J.C."/>
        </authorList>
    </citation>
    <scope>NUCLEOTIDE SEQUENCE [LARGE SCALE GENOMIC DNA]</scope>
    <source>
        <strain evidence="8 9">DSM 3645</strain>
    </source>
</reference>
<feature type="binding site" evidence="6">
    <location>
        <position position="193"/>
    </location>
    <ligand>
        <name>molybdate</name>
        <dbReference type="ChEBI" id="CHEBI:36264"/>
    </ligand>
</feature>
<gene>
    <name evidence="8" type="ORF">DSM3645_25959</name>
</gene>
<dbReference type="OrthoDB" id="9785015at2"/>
<dbReference type="PIRSF" id="PIRSF004846">
    <property type="entry name" value="ModA"/>
    <property type="match status" value="1"/>
</dbReference>
<keyword evidence="4 7" id="KW-0732">Signal</keyword>
<organism evidence="8 9">
    <name type="scientific">Blastopirellula marina DSM 3645</name>
    <dbReference type="NCBI Taxonomy" id="314230"/>
    <lineage>
        <taxon>Bacteria</taxon>
        <taxon>Pseudomonadati</taxon>
        <taxon>Planctomycetota</taxon>
        <taxon>Planctomycetia</taxon>
        <taxon>Pirellulales</taxon>
        <taxon>Pirellulaceae</taxon>
        <taxon>Blastopirellula</taxon>
    </lineage>
</organism>
<evidence type="ECO:0000256" key="1">
    <source>
        <dbReference type="ARBA" id="ARBA00009175"/>
    </source>
</evidence>
<keyword evidence="2 6" id="KW-0500">Molybdenum</keyword>
<dbReference type="PANTHER" id="PTHR30632">
    <property type="entry name" value="MOLYBDATE-BINDING PERIPLASMIC PROTEIN"/>
    <property type="match status" value="1"/>
</dbReference>
<dbReference type="NCBIfam" id="TIGR01256">
    <property type="entry name" value="modA"/>
    <property type="match status" value="1"/>
</dbReference>
<dbReference type="InterPro" id="IPR005950">
    <property type="entry name" value="ModA"/>
</dbReference>
<evidence type="ECO:0000256" key="5">
    <source>
        <dbReference type="ARBA" id="ARBA00062515"/>
    </source>
</evidence>
<dbReference type="GO" id="GO:0046872">
    <property type="term" value="F:metal ion binding"/>
    <property type="evidence" value="ECO:0007669"/>
    <property type="project" value="UniProtKB-KW"/>
</dbReference>
<feature type="binding site" evidence="6">
    <location>
        <position position="70"/>
    </location>
    <ligand>
        <name>molybdate</name>
        <dbReference type="ChEBI" id="CHEBI:36264"/>
    </ligand>
</feature>
<evidence type="ECO:0000313" key="9">
    <source>
        <dbReference type="Proteomes" id="UP000004358"/>
    </source>
</evidence>
<dbReference type="Gene3D" id="3.40.190.10">
    <property type="entry name" value="Periplasmic binding protein-like II"/>
    <property type="match status" value="2"/>
</dbReference>
<feature type="binding site" evidence="6">
    <location>
        <position position="148"/>
    </location>
    <ligand>
        <name>molybdate</name>
        <dbReference type="ChEBI" id="CHEBI:36264"/>
    </ligand>
</feature>
<dbReference type="InterPro" id="IPR050682">
    <property type="entry name" value="ModA/WtpA"/>
</dbReference>
<evidence type="ECO:0000313" key="8">
    <source>
        <dbReference type="EMBL" id="EAQ79133.1"/>
    </source>
</evidence>
<comment type="similarity">
    <text evidence="1">Belongs to the bacterial solute-binding protein ModA family.</text>
</comment>
<dbReference type="GO" id="GO:0015689">
    <property type="term" value="P:molybdate ion transport"/>
    <property type="evidence" value="ECO:0007669"/>
    <property type="project" value="InterPro"/>
</dbReference>
<dbReference type="SUPFAM" id="SSF53850">
    <property type="entry name" value="Periplasmic binding protein-like II"/>
    <property type="match status" value="1"/>
</dbReference>
<feature type="signal peptide" evidence="7">
    <location>
        <begin position="1"/>
        <end position="21"/>
    </location>
</feature>